<dbReference type="RefSeq" id="WP_179959970.1">
    <property type="nucleotide sequence ID" value="NZ_AP022605.1"/>
</dbReference>
<dbReference type="EMBL" id="AP022605">
    <property type="protein sequence ID" value="BBZ07761.1"/>
    <property type="molecule type" value="Genomic_DNA"/>
</dbReference>
<protein>
    <submittedName>
        <fullName evidence="1">Uncharacterized protein</fullName>
    </submittedName>
</protein>
<reference evidence="1 2" key="1">
    <citation type="journal article" date="2019" name="Emerg. Microbes Infect.">
        <title>Comprehensive subspecies identification of 175 nontuberculous mycobacteria species based on 7547 genomic profiles.</title>
        <authorList>
            <person name="Matsumoto Y."/>
            <person name="Kinjo T."/>
            <person name="Motooka D."/>
            <person name="Nabeya D."/>
            <person name="Jung N."/>
            <person name="Uechi K."/>
            <person name="Horii T."/>
            <person name="Iida T."/>
            <person name="Fujita J."/>
            <person name="Nakamura S."/>
        </authorList>
    </citation>
    <scope>NUCLEOTIDE SEQUENCE [LARGE SCALE GENOMIC DNA]</scope>
    <source>
        <strain evidence="1 2">JCM 12405</strain>
    </source>
</reference>
<accession>A0A7I7VTH6</accession>
<gene>
    <name evidence="1" type="ORF">MDOR_19300</name>
</gene>
<dbReference type="KEGG" id="mdr:MDOR_19300"/>
<dbReference type="AlphaFoldDB" id="A0A7I7VTH6"/>
<name>A0A7I7VTH6_9MYCO</name>
<proteinExistence type="predicted"/>
<evidence type="ECO:0000313" key="1">
    <source>
        <dbReference type="EMBL" id="BBZ07761.1"/>
    </source>
</evidence>
<dbReference type="Proteomes" id="UP000467201">
    <property type="component" value="Chromosome"/>
</dbReference>
<organism evidence="1 2">
    <name type="scientific">Mycolicibacterium doricum</name>
    <dbReference type="NCBI Taxonomy" id="126673"/>
    <lineage>
        <taxon>Bacteria</taxon>
        <taxon>Bacillati</taxon>
        <taxon>Actinomycetota</taxon>
        <taxon>Actinomycetes</taxon>
        <taxon>Mycobacteriales</taxon>
        <taxon>Mycobacteriaceae</taxon>
        <taxon>Mycolicibacterium</taxon>
    </lineage>
</organism>
<sequence>MCAAQHLTLVGVGLVELTGAAWPDPVAGFVISAFAIHEGKEAWEVELVEDNDDD</sequence>
<evidence type="ECO:0000313" key="2">
    <source>
        <dbReference type="Proteomes" id="UP000467201"/>
    </source>
</evidence>